<dbReference type="InterPro" id="IPR029045">
    <property type="entry name" value="ClpP/crotonase-like_dom_sf"/>
</dbReference>
<dbReference type="RefSeq" id="WP_191201293.1">
    <property type="nucleotide sequence ID" value="NZ_BAAAPA010000001.1"/>
</dbReference>
<dbReference type="SUPFAM" id="SSF52096">
    <property type="entry name" value="ClpP/crotonase"/>
    <property type="match status" value="1"/>
</dbReference>
<protein>
    <submittedName>
        <fullName evidence="1">Enoyl-CoA hydratase/isomerase family protein</fullName>
    </submittedName>
</protein>
<dbReference type="EMBL" id="JACXYY010000010">
    <property type="protein sequence ID" value="MBD3916955.1"/>
    <property type="molecule type" value="Genomic_DNA"/>
</dbReference>
<name>A0ABR8MLR1_9ACTN</name>
<dbReference type="Pfam" id="PF00378">
    <property type="entry name" value="ECH_1"/>
    <property type="match status" value="1"/>
</dbReference>
<proteinExistence type="predicted"/>
<reference evidence="1 2" key="1">
    <citation type="submission" date="2020-09" db="EMBL/GenBank/DDBJ databases">
        <title>novel species in genus Nocardioides.</title>
        <authorList>
            <person name="Zhang G."/>
        </authorList>
    </citation>
    <scope>NUCLEOTIDE SEQUENCE [LARGE SCALE GENOMIC DNA]</scope>
    <source>
        <strain evidence="1 2">19197</strain>
    </source>
</reference>
<gene>
    <name evidence="1" type="ORF">IEZ25_20240</name>
</gene>
<evidence type="ECO:0000313" key="1">
    <source>
        <dbReference type="EMBL" id="MBD3916955.1"/>
    </source>
</evidence>
<dbReference type="Gene3D" id="3.90.226.10">
    <property type="entry name" value="2-enoyl-CoA Hydratase, Chain A, domain 1"/>
    <property type="match status" value="1"/>
</dbReference>
<sequence>MNAHTNLVVDRGPVWTVTLDRPERANALSSALVEQLHAMLDEAEGARPQALVLRGNARHFAAGFDLGGLADETDATLALRFLRVGTLLERLIAAPFTTVAVAEGAAIGAGADVVLACDHRLVDPSVKLRFPGSAFGVALGTVRRAELGDAWATGAPTDLADALAGPRPARRHHDTDAEVSALARSVAIPGIHSRITAYAHDISKAAQARKKEIA</sequence>
<dbReference type="PANTHER" id="PTHR43459">
    <property type="entry name" value="ENOYL-COA HYDRATASE"/>
    <property type="match status" value="1"/>
</dbReference>
<dbReference type="CDD" id="cd06558">
    <property type="entry name" value="crotonase-like"/>
    <property type="match status" value="1"/>
</dbReference>
<dbReference type="Proteomes" id="UP000649289">
    <property type="component" value="Unassembled WGS sequence"/>
</dbReference>
<dbReference type="PANTHER" id="PTHR43459:SF1">
    <property type="entry name" value="EG:BACN32G11.4 PROTEIN"/>
    <property type="match status" value="1"/>
</dbReference>
<evidence type="ECO:0000313" key="2">
    <source>
        <dbReference type="Proteomes" id="UP000649289"/>
    </source>
</evidence>
<accession>A0ABR8MLR1</accession>
<organism evidence="1 2">
    <name type="scientific">Nocardioides hwasunensis</name>
    <dbReference type="NCBI Taxonomy" id="397258"/>
    <lineage>
        <taxon>Bacteria</taxon>
        <taxon>Bacillati</taxon>
        <taxon>Actinomycetota</taxon>
        <taxon>Actinomycetes</taxon>
        <taxon>Propionibacteriales</taxon>
        <taxon>Nocardioidaceae</taxon>
        <taxon>Nocardioides</taxon>
    </lineage>
</organism>
<dbReference type="InterPro" id="IPR001753">
    <property type="entry name" value="Enoyl-CoA_hydra/iso"/>
</dbReference>
<keyword evidence="2" id="KW-1185">Reference proteome</keyword>
<comment type="caution">
    <text evidence="1">The sequence shown here is derived from an EMBL/GenBank/DDBJ whole genome shotgun (WGS) entry which is preliminary data.</text>
</comment>